<gene>
    <name evidence="7" type="ORF">PEGY_LOCUS9518</name>
</gene>
<name>A0A9W4KKE7_9EURO</name>
<organism evidence="7 8">
    <name type="scientific">Penicillium egyptiacum</name>
    <dbReference type="NCBI Taxonomy" id="1303716"/>
    <lineage>
        <taxon>Eukaryota</taxon>
        <taxon>Fungi</taxon>
        <taxon>Dikarya</taxon>
        <taxon>Ascomycota</taxon>
        <taxon>Pezizomycotina</taxon>
        <taxon>Eurotiomycetes</taxon>
        <taxon>Eurotiomycetidae</taxon>
        <taxon>Eurotiales</taxon>
        <taxon>Aspergillaceae</taxon>
        <taxon>Penicillium</taxon>
    </lineage>
</organism>
<keyword evidence="3 6" id="KW-0812">Transmembrane</keyword>
<keyword evidence="4 6" id="KW-1133">Transmembrane helix</keyword>
<dbReference type="GO" id="GO:0005886">
    <property type="term" value="C:plasma membrane"/>
    <property type="evidence" value="ECO:0007669"/>
    <property type="project" value="TreeGrafter"/>
</dbReference>
<reference evidence="7" key="1">
    <citation type="submission" date="2021-07" db="EMBL/GenBank/DDBJ databases">
        <authorList>
            <person name="Branca A.L. A."/>
        </authorList>
    </citation>
    <scope>NUCLEOTIDE SEQUENCE</scope>
</reference>
<comment type="similarity">
    <text evidence="2">Belongs to the major facilitator superfamily. TCR/Tet family.</text>
</comment>
<dbReference type="GO" id="GO:0022857">
    <property type="term" value="F:transmembrane transporter activity"/>
    <property type="evidence" value="ECO:0007669"/>
    <property type="project" value="TreeGrafter"/>
</dbReference>
<evidence type="ECO:0000256" key="2">
    <source>
        <dbReference type="ARBA" id="ARBA00007520"/>
    </source>
</evidence>
<accession>A0A9W4KKE7</accession>
<evidence type="ECO:0000256" key="4">
    <source>
        <dbReference type="ARBA" id="ARBA00022989"/>
    </source>
</evidence>
<dbReference type="OrthoDB" id="10021397at2759"/>
<proteinExistence type="inferred from homology"/>
<keyword evidence="8" id="KW-1185">Reference proteome</keyword>
<evidence type="ECO:0000256" key="5">
    <source>
        <dbReference type="ARBA" id="ARBA00023136"/>
    </source>
</evidence>
<feature type="transmembrane region" description="Helical" evidence="6">
    <location>
        <begin position="90"/>
        <end position="112"/>
    </location>
</feature>
<protein>
    <submittedName>
        <fullName evidence="7">Uncharacterized protein</fullName>
    </submittedName>
</protein>
<dbReference type="PANTHER" id="PTHR23501:SF199">
    <property type="entry name" value="MFS EFFLUX TRANSPORTER INPD-RELATED"/>
    <property type="match status" value="1"/>
</dbReference>
<dbReference type="EMBL" id="CAJVRC010000896">
    <property type="protein sequence ID" value="CAG8908738.1"/>
    <property type="molecule type" value="Genomic_DNA"/>
</dbReference>
<dbReference type="PANTHER" id="PTHR23501">
    <property type="entry name" value="MAJOR FACILITATOR SUPERFAMILY"/>
    <property type="match status" value="1"/>
</dbReference>
<evidence type="ECO:0000313" key="8">
    <source>
        <dbReference type="Proteomes" id="UP001154252"/>
    </source>
</evidence>
<evidence type="ECO:0000313" key="7">
    <source>
        <dbReference type="EMBL" id="CAG8908738.1"/>
    </source>
</evidence>
<sequence>MQQSMIAVQVVLGLSDIPTGTSIIVFAQTLGGALFVSIGNDVFRNKLVEYLAKYITSLDPDLILKTSPTGLHSIVDKADLPEVLLAYNDALTQTFIVGAAVASISIIGALCVEWKSVKGKNLAPGGAA</sequence>
<evidence type="ECO:0000256" key="1">
    <source>
        <dbReference type="ARBA" id="ARBA00004141"/>
    </source>
</evidence>
<dbReference type="Proteomes" id="UP001154252">
    <property type="component" value="Unassembled WGS sequence"/>
</dbReference>
<evidence type="ECO:0000256" key="6">
    <source>
        <dbReference type="SAM" id="Phobius"/>
    </source>
</evidence>
<dbReference type="AlphaFoldDB" id="A0A9W4KKE7"/>
<keyword evidence="5 6" id="KW-0472">Membrane</keyword>
<comment type="caution">
    <text evidence="7">The sequence shown here is derived from an EMBL/GenBank/DDBJ whole genome shotgun (WGS) entry which is preliminary data.</text>
</comment>
<comment type="subcellular location">
    <subcellularLocation>
        <location evidence="1">Membrane</location>
        <topology evidence="1">Multi-pass membrane protein</topology>
    </subcellularLocation>
</comment>
<evidence type="ECO:0000256" key="3">
    <source>
        <dbReference type="ARBA" id="ARBA00022692"/>
    </source>
</evidence>